<feature type="coiled-coil region" evidence="1">
    <location>
        <begin position="143"/>
        <end position="196"/>
    </location>
</feature>
<sequence length="950" mass="100617">MLVGLPVVLPLLALYASRKREKAVLEAALMEVREAWQGTAQQLQQREAVQVQQVGQAVQQLREDLQRQLPSGKLKAIESKLAALEGSVLSAGRSAQSAARSLDAAGAQLADASAAKMASIGQELLKDMQQGLQSSITAPLKQLSRLDSQLEGIQDNLDMLQQSQSDTVQQLAQDVVAALEDSESQLQRALQAEARRSEENFQRLPALIAAALPVTDVTALQMLPEGGNALGLPRAAAQLAPADRTWLQTLLEKAVQQAADKVLSAQERREAQIIPAVLAEEQWEALGRRLRGIESSLQSMANEEGESASNGFVDEQALAQLDSLQLDVRAALAAAQDAQGNGPVLQDSLAKVTTLLQTMVNQRGEGPRSEEFPSNGAVSSLLEQLQSASSELSTARAALEAALQERPAAAPATDSSLTTSTVQEAARTAALEVLREVQQQGNLGSSLPAANSPEQSTSNNAQFSSGNGVPKGYKGDPSDTRADAFKKMQELLKSQDRQSSSEAGQQALGSSTQASGAAETSTDDLVPISAWLGQPSEPMDQRIAEEALLAGVDYASDAMDAEGALSASSGSSVLAPGAAEGLASAPLQLQQGQQPGSTGEFDASQSTGDQSNSSLPRQGGKTPGAESAERQPDKISKTGSTASTTQSAVQQARDGERRQEAYRSKQSSTREAAEGPSSDALQDQQSTGLASAQEAYREDGSAETGAWEESMPAEEQLADLLEEGKGLLRQGRELSRSGYDYGEADALLQDAMACFEEAAAIDPSSTKVLGNWGNALMAYGTLKKRYLSALQEGPQPYSYEEQDATSLAEEQITAEAEAALVAAGQKFLAVVEQNSEDRRALGNWGNALCLRAELAQDPEVACALYEAAVAKYEAVLETDPQNRPILRNCAFAMYDLGRLQPDPASRAARQLLEDAARYFQDVLMLSGEDEDVAAALDTCMADLEDVRSLS</sequence>
<dbReference type="Proteomes" id="UP001497392">
    <property type="component" value="Unassembled WGS sequence"/>
</dbReference>
<feature type="region of interest" description="Disordered" evidence="2">
    <location>
        <begin position="442"/>
        <end position="521"/>
    </location>
</feature>
<evidence type="ECO:0000313" key="3">
    <source>
        <dbReference type="EMBL" id="CAL5228820.1"/>
    </source>
</evidence>
<feature type="coiled-coil region" evidence="1">
    <location>
        <begin position="378"/>
        <end position="405"/>
    </location>
</feature>
<protein>
    <submittedName>
        <fullName evidence="3">G12021 protein</fullName>
    </submittedName>
</protein>
<accession>A0ABP1GBY9</accession>
<feature type="compositionally biased region" description="Polar residues" evidence="2">
    <location>
        <begin position="442"/>
        <end position="467"/>
    </location>
</feature>
<feature type="compositionally biased region" description="Low complexity" evidence="2">
    <location>
        <begin position="584"/>
        <end position="597"/>
    </location>
</feature>
<dbReference type="Gene3D" id="1.25.40.10">
    <property type="entry name" value="Tetratricopeptide repeat domain"/>
    <property type="match status" value="2"/>
</dbReference>
<proteinExistence type="predicted"/>
<gene>
    <name evidence="3" type="primary">g12021</name>
    <name evidence="3" type="ORF">VP750_LOCUS10726</name>
</gene>
<organism evidence="3 4">
    <name type="scientific">Coccomyxa viridis</name>
    <dbReference type="NCBI Taxonomy" id="1274662"/>
    <lineage>
        <taxon>Eukaryota</taxon>
        <taxon>Viridiplantae</taxon>
        <taxon>Chlorophyta</taxon>
        <taxon>core chlorophytes</taxon>
        <taxon>Trebouxiophyceae</taxon>
        <taxon>Trebouxiophyceae incertae sedis</taxon>
        <taxon>Coccomyxaceae</taxon>
        <taxon>Coccomyxa</taxon>
    </lineage>
</organism>
<feature type="compositionally biased region" description="Polar residues" evidence="2">
    <location>
        <begin position="637"/>
        <end position="650"/>
    </location>
</feature>
<feature type="compositionally biased region" description="Basic and acidic residues" evidence="2">
    <location>
        <begin position="627"/>
        <end position="636"/>
    </location>
</feature>
<dbReference type="PANTHER" id="PTHR36888">
    <property type="entry name" value="TETRATRICOPEPTIDE-LIKE HELICAL DOMAIN-CONTAINING PROTEIN-RELATED"/>
    <property type="match status" value="1"/>
</dbReference>
<feature type="compositionally biased region" description="Polar residues" evidence="2">
    <location>
        <begin position="497"/>
        <end position="520"/>
    </location>
</feature>
<dbReference type="EMBL" id="CAXHTA020000019">
    <property type="protein sequence ID" value="CAL5228820.1"/>
    <property type="molecule type" value="Genomic_DNA"/>
</dbReference>
<feature type="compositionally biased region" description="Basic and acidic residues" evidence="2">
    <location>
        <begin position="473"/>
        <end position="496"/>
    </location>
</feature>
<feature type="compositionally biased region" description="Polar residues" evidence="2">
    <location>
        <begin position="679"/>
        <end position="690"/>
    </location>
</feature>
<dbReference type="SUPFAM" id="SSF48452">
    <property type="entry name" value="TPR-like"/>
    <property type="match status" value="1"/>
</dbReference>
<feature type="compositionally biased region" description="Polar residues" evidence="2">
    <location>
        <begin position="603"/>
        <end position="616"/>
    </location>
</feature>
<keyword evidence="1" id="KW-0175">Coiled coil</keyword>
<feature type="region of interest" description="Disordered" evidence="2">
    <location>
        <begin position="584"/>
        <end position="712"/>
    </location>
</feature>
<feature type="compositionally biased region" description="Basic and acidic residues" evidence="2">
    <location>
        <begin position="653"/>
        <end position="663"/>
    </location>
</feature>
<evidence type="ECO:0000256" key="2">
    <source>
        <dbReference type="SAM" id="MobiDB-lite"/>
    </source>
</evidence>
<keyword evidence="4" id="KW-1185">Reference proteome</keyword>
<comment type="caution">
    <text evidence="3">The sequence shown here is derived from an EMBL/GenBank/DDBJ whole genome shotgun (WGS) entry which is preliminary data.</text>
</comment>
<evidence type="ECO:0000313" key="4">
    <source>
        <dbReference type="Proteomes" id="UP001497392"/>
    </source>
</evidence>
<name>A0ABP1GBY9_9CHLO</name>
<reference evidence="3 4" key="1">
    <citation type="submission" date="2024-06" db="EMBL/GenBank/DDBJ databases">
        <authorList>
            <person name="Kraege A."/>
            <person name="Thomma B."/>
        </authorList>
    </citation>
    <scope>NUCLEOTIDE SEQUENCE [LARGE SCALE GENOMIC DNA]</scope>
</reference>
<dbReference type="PANTHER" id="PTHR36888:SF2">
    <property type="entry name" value="TETRATRICOPEPTIDE REPEAT (TPR)-LIKE SUPERFAMILY PROTEIN"/>
    <property type="match status" value="1"/>
</dbReference>
<evidence type="ECO:0000256" key="1">
    <source>
        <dbReference type="SAM" id="Coils"/>
    </source>
</evidence>
<dbReference type="InterPro" id="IPR011990">
    <property type="entry name" value="TPR-like_helical_dom_sf"/>
</dbReference>